<dbReference type="CDD" id="cd01493">
    <property type="entry name" value="APPBP1_RUB"/>
    <property type="match status" value="1"/>
</dbReference>
<evidence type="ECO:0000313" key="7">
    <source>
        <dbReference type="Proteomes" id="UP001448207"/>
    </source>
</evidence>
<dbReference type="InterPro" id="IPR030667">
    <property type="entry name" value="APP-BP1"/>
</dbReference>
<comment type="pathway">
    <text evidence="1 4">Protein modification; protein neddylation.</text>
</comment>
<dbReference type="InterPro" id="IPR045886">
    <property type="entry name" value="ThiF/MoeB/HesA"/>
</dbReference>
<dbReference type="PANTHER" id="PTHR10953">
    <property type="entry name" value="UBIQUITIN-ACTIVATING ENZYME E1"/>
    <property type="match status" value="1"/>
</dbReference>
<sequence length="537" mass="60598">MSVSAPLIDLKTQKYDRQLRLWAVTGQTALEHANICLLNATSTGCEILKNLILPGVGSVTVVDANLVQEEDMKTNFFLEPASLGQPKAKAVVELLQELNEDASVTFTIKEPRDVIHEDKAFFDPFTMIIATNLHERENMELADLCEKTNKTLVIVKSKGLVGIFRIQGPEHPVIETHPENPVDLRLGNPFAQLKQYSNSFDLDELDQTDHAHVPFIVVILQAVEKWKKENNGKEPQSYSERNEIKAIIRKGMRTSDEENYEEAIANIWRLAPSSSSIPSDVRQVFEDPACNNITAQSEHFWIVARAVRDFFENEGHGRLPLPGKLPDMKSDTTNYVALQNVYRDKAKKDLAAVIGHVNALLKANDIPENSISQDMIESFCKNSAHIKVVRYRSLEDERVKNPETDKIVTWLENEDNMSYYMVYRAADLFHEKHKRWPGSRGGDNLEDVKLLRIEVAKVLGSLQITKEKSDILLQQQAMENAITNYVRFANRETANLSALIGGLAAQEVIKLITRQYIPINNTCVFNGISSTSAIFEL</sequence>
<dbReference type="PIRSF" id="PIRSF039099">
    <property type="entry name" value="APP-BP1"/>
    <property type="match status" value="1"/>
</dbReference>
<comment type="caution">
    <text evidence="6">The sequence shown here is derived from an EMBL/GenBank/DDBJ whole genome shotgun (WGS) entry which is preliminary data.</text>
</comment>
<comment type="similarity">
    <text evidence="2 4">Belongs to the ubiquitin-activating E1 family. ULA1 subfamily.</text>
</comment>
<dbReference type="Pfam" id="PF00899">
    <property type="entry name" value="ThiF"/>
    <property type="match status" value="1"/>
</dbReference>
<dbReference type="Proteomes" id="UP001448207">
    <property type="component" value="Unassembled WGS sequence"/>
</dbReference>
<proteinExistence type="inferred from homology"/>
<evidence type="ECO:0000256" key="4">
    <source>
        <dbReference type="PIRNR" id="PIRNR039099"/>
    </source>
</evidence>
<gene>
    <name evidence="6" type="ORF">J3Q64DRAFT_1737281</name>
</gene>
<comment type="function">
    <text evidence="4">Regulatory subunit of the dimeric UBA3-ULA1 E1 enzyme.</text>
</comment>
<evidence type="ECO:0000259" key="5">
    <source>
        <dbReference type="Pfam" id="PF00899"/>
    </source>
</evidence>
<name>A0ABR3B3U1_PHYBL</name>
<dbReference type="InterPro" id="IPR035985">
    <property type="entry name" value="Ubiquitin-activating_enz"/>
</dbReference>
<feature type="domain" description="THIF-type NAD/FAD binding fold" evidence="5">
    <location>
        <begin position="15"/>
        <end position="524"/>
    </location>
</feature>
<protein>
    <recommendedName>
        <fullName evidence="4">NEDD8-activating enzyme E1 regulatory subunit</fullName>
    </recommendedName>
</protein>
<dbReference type="PANTHER" id="PTHR10953:SF29">
    <property type="entry name" value="NEDD8-ACTIVATING ENZYME E1 REGULATORY SUBUNIT"/>
    <property type="match status" value="1"/>
</dbReference>
<reference evidence="6 7" key="1">
    <citation type="submission" date="2024-04" db="EMBL/GenBank/DDBJ databases">
        <title>Symmetric and asymmetric DNA N6-adenine methylation regulates different biological responses in Mucorales.</title>
        <authorList>
            <consortium name="Lawrence Berkeley National Laboratory"/>
            <person name="Lax C."/>
            <person name="Mondo S.J."/>
            <person name="Osorio-Concepcion M."/>
            <person name="Muszewska A."/>
            <person name="Corrochano-Luque M."/>
            <person name="Gutierrez G."/>
            <person name="Riley R."/>
            <person name="Lipzen A."/>
            <person name="Guo J."/>
            <person name="Hundley H."/>
            <person name="Amirebrahimi M."/>
            <person name="Ng V."/>
            <person name="Lorenzo-Gutierrez D."/>
            <person name="Binder U."/>
            <person name="Yang J."/>
            <person name="Song Y."/>
            <person name="Canovas D."/>
            <person name="Navarro E."/>
            <person name="Freitag M."/>
            <person name="Gabaldon T."/>
            <person name="Grigoriev I.V."/>
            <person name="Corrochano L.M."/>
            <person name="Nicolas F.E."/>
            <person name="Garre V."/>
        </authorList>
    </citation>
    <scope>NUCLEOTIDE SEQUENCE [LARGE SCALE GENOMIC DNA]</scope>
    <source>
        <strain evidence="6 7">L51</strain>
    </source>
</reference>
<evidence type="ECO:0000256" key="3">
    <source>
        <dbReference type="ARBA" id="ARBA00022786"/>
    </source>
</evidence>
<evidence type="ECO:0000256" key="2">
    <source>
        <dbReference type="ARBA" id="ARBA00006868"/>
    </source>
</evidence>
<dbReference type="SUPFAM" id="SSF69572">
    <property type="entry name" value="Activating enzymes of the ubiquitin-like proteins"/>
    <property type="match status" value="1"/>
</dbReference>
<dbReference type="InterPro" id="IPR000594">
    <property type="entry name" value="ThiF_NAD_FAD-bd"/>
</dbReference>
<keyword evidence="7" id="KW-1185">Reference proteome</keyword>
<dbReference type="Gene3D" id="3.40.50.720">
    <property type="entry name" value="NAD(P)-binding Rossmann-like Domain"/>
    <property type="match status" value="2"/>
</dbReference>
<keyword evidence="3 4" id="KW-0833">Ubl conjugation pathway</keyword>
<evidence type="ECO:0000256" key="1">
    <source>
        <dbReference type="ARBA" id="ARBA00005032"/>
    </source>
</evidence>
<dbReference type="EMBL" id="JBCLYO010000007">
    <property type="protein sequence ID" value="KAL0087411.1"/>
    <property type="molecule type" value="Genomic_DNA"/>
</dbReference>
<organism evidence="6 7">
    <name type="scientific">Phycomyces blakesleeanus</name>
    <dbReference type="NCBI Taxonomy" id="4837"/>
    <lineage>
        <taxon>Eukaryota</taxon>
        <taxon>Fungi</taxon>
        <taxon>Fungi incertae sedis</taxon>
        <taxon>Mucoromycota</taxon>
        <taxon>Mucoromycotina</taxon>
        <taxon>Mucoromycetes</taxon>
        <taxon>Mucorales</taxon>
        <taxon>Phycomycetaceae</taxon>
        <taxon>Phycomyces</taxon>
    </lineage>
</organism>
<evidence type="ECO:0000313" key="6">
    <source>
        <dbReference type="EMBL" id="KAL0087411.1"/>
    </source>
</evidence>
<accession>A0ABR3B3U1</accession>